<sequence>MHSGKSTSSKIAPSERLLSSENSAGISKRLLRSHASPDEESAEGDFVAAGEERGVDGAWVSRIAQLDRDTWAIKKLDLKVAAKAWLATGSTPKSMFDYVNHRSSWANIENNKRAIMWFRFTKGYGEKNGAGSFTDYEIYHLLRTEVPDDKLALALEGLKQIPDLKNLAETVQKYQFKFWVREKETPTSIAKLLGIPHSPTLVTERGPKDVILSQYTSVLFGKEKKLTRSTTIR</sequence>
<dbReference type="Pfam" id="PF18634">
    <property type="entry name" value="RXLR_WY"/>
    <property type="match status" value="1"/>
</dbReference>
<dbReference type="InterPro" id="IPR040786">
    <property type="entry name" value="RXLR_WY"/>
</dbReference>
<proteinExistence type="inferred from homology"/>
<evidence type="ECO:0000256" key="4">
    <source>
        <dbReference type="ARBA" id="ARBA00022729"/>
    </source>
</evidence>
<dbReference type="OrthoDB" id="124843at2759"/>
<reference evidence="7 8" key="1">
    <citation type="submission" date="2018-09" db="EMBL/GenBank/DDBJ databases">
        <title>Genomic investigation of the strawberry pathogen Phytophthora fragariae indicates pathogenicity is determined by transcriptional variation in three key races.</title>
        <authorList>
            <person name="Adams T.M."/>
            <person name="Armitage A.D."/>
            <person name="Sobczyk M.K."/>
            <person name="Bates H.J."/>
            <person name="Dunwell J.M."/>
            <person name="Nellist C.F."/>
            <person name="Harrison R.J."/>
        </authorList>
    </citation>
    <scope>NUCLEOTIDE SEQUENCE [LARGE SCALE GENOMIC DNA]</scope>
    <source>
        <strain evidence="7 8">SCRP324</strain>
    </source>
</reference>
<comment type="similarity">
    <text evidence="2 5">Belongs to the RxLR effector family.</text>
</comment>
<gene>
    <name evidence="7" type="ORF">PR002_g27454</name>
</gene>
<dbReference type="AlphaFoldDB" id="A0A6A3HH01"/>
<comment type="caution">
    <text evidence="7">The sequence shown here is derived from an EMBL/GenBank/DDBJ whole genome shotgun (WGS) entry which is preliminary data.</text>
</comment>
<keyword evidence="3 5" id="KW-0964">Secreted</keyword>
<evidence type="ECO:0000256" key="1">
    <source>
        <dbReference type="ARBA" id="ARBA00004613"/>
    </source>
</evidence>
<evidence type="ECO:0000256" key="2">
    <source>
        <dbReference type="ARBA" id="ARBA00010400"/>
    </source>
</evidence>
<organism evidence="7 8">
    <name type="scientific">Phytophthora rubi</name>
    <dbReference type="NCBI Taxonomy" id="129364"/>
    <lineage>
        <taxon>Eukaryota</taxon>
        <taxon>Sar</taxon>
        <taxon>Stramenopiles</taxon>
        <taxon>Oomycota</taxon>
        <taxon>Peronosporomycetes</taxon>
        <taxon>Peronosporales</taxon>
        <taxon>Peronosporaceae</taxon>
        <taxon>Phytophthora</taxon>
    </lineage>
</organism>
<evidence type="ECO:0000313" key="8">
    <source>
        <dbReference type="Proteomes" id="UP000435112"/>
    </source>
</evidence>
<evidence type="ECO:0000256" key="3">
    <source>
        <dbReference type="ARBA" id="ARBA00022525"/>
    </source>
</evidence>
<feature type="domain" description="RXLR phytopathogen effector protein WY-domain" evidence="6">
    <location>
        <begin position="124"/>
        <end position="173"/>
    </location>
</feature>
<protein>
    <recommendedName>
        <fullName evidence="5">RxLR effector protein</fullName>
    </recommendedName>
</protein>
<comment type="subcellular location">
    <subcellularLocation>
        <location evidence="1 5">Secreted</location>
    </subcellularLocation>
</comment>
<keyword evidence="4" id="KW-0732">Signal</keyword>
<dbReference type="EMBL" id="QXFU01004328">
    <property type="protein sequence ID" value="KAE8969369.1"/>
    <property type="molecule type" value="Genomic_DNA"/>
</dbReference>
<evidence type="ECO:0000259" key="6">
    <source>
        <dbReference type="Pfam" id="PF18634"/>
    </source>
</evidence>
<accession>A0A6A3HH01</accession>
<evidence type="ECO:0000313" key="7">
    <source>
        <dbReference type="EMBL" id="KAE8969369.1"/>
    </source>
</evidence>
<comment type="function">
    <text evidence="5">Effector that suppresses plant defense responses during pathogen infection.</text>
</comment>
<comment type="domain">
    <text evidence="5">The RxLR-dEER motif acts to carry the protein into the host cell cytoplasm through binding to cell surface phosphatidylinositol-3-phosphate.</text>
</comment>
<dbReference type="Pfam" id="PF16810">
    <property type="entry name" value="RXLR"/>
    <property type="match status" value="1"/>
</dbReference>
<name>A0A6A3HH01_9STRA</name>
<dbReference type="Proteomes" id="UP000435112">
    <property type="component" value="Unassembled WGS sequence"/>
</dbReference>
<evidence type="ECO:0000256" key="5">
    <source>
        <dbReference type="RuleBase" id="RU367124"/>
    </source>
</evidence>
<dbReference type="InterPro" id="IPR031825">
    <property type="entry name" value="RXLR"/>
</dbReference>